<keyword evidence="2" id="KW-0413">Isomerase</keyword>
<dbReference type="SUPFAM" id="SSF52833">
    <property type="entry name" value="Thioredoxin-like"/>
    <property type="match status" value="1"/>
</dbReference>
<reference evidence="2 3" key="1">
    <citation type="submission" date="2015-09" db="EMBL/GenBank/DDBJ databases">
        <authorList>
            <consortium name="Swine Surveillance"/>
        </authorList>
    </citation>
    <scope>NUCLEOTIDE SEQUENCE [LARGE SCALE GENOMIC DNA]</scope>
    <source>
        <strain evidence="2 3">CECT 7688</strain>
    </source>
</reference>
<name>A0A0P1FFK0_9RHOB</name>
<dbReference type="Pfam" id="PF02798">
    <property type="entry name" value="GST_N"/>
    <property type="match status" value="1"/>
</dbReference>
<accession>A0A0P1FFK0</accession>
<protein>
    <submittedName>
        <fullName evidence="2">Maleylacetoacetate isomerase</fullName>
    </submittedName>
</protein>
<dbReference type="InterPro" id="IPR036249">
    <property type="entry name" value="Thioredoxin-like_sf"/>
</dbReference>
<sequence>MIKLYHLNKSRSLRIMWLLEEIGQPYELCAYHRNRETFLAPDALKDIHPLGKAPMLEIDGHLITESAAIVEVLCQRFAPHMLPDASDEAASLAHLQLMHFAEGSAMTPLLLGIYTSRLGEAAAPLHPRIQSETQSHFAYMESLIRPSGHFVLDQLSAVDVMMLFPAQAAIHRLGLAAAFPKLAAFVGSIEAREAFQKAALRDEG</sequence>
<dbReference type="Gene3D" id="1.20.1050.10">
    <property type="match status" value="1"/>
</dbReference>
<dbReference type="EMBL" id="CYPW01000027">
    <property type="protein sequence ID" value="CUH53667.1"/>
    <property type="molecule type" value="Genomic_DNA"/>
</dbReference>
<dbReference type="Proteomes" id="UP000054823">
    <property type="component" value="Unassembled WGS sequence"/>
</dbReference>
<evidence type="ECO:0000313" key="2">
    <source>
        <dbReference type="EMBL" id="CUH53667.1"/>
    </source>
</evidence>
<dbReference type="OrthoDB" id="9810080at2"/>
<dbReference type="PANTHER" id="PTHR44051:SF9">
    <property type="entry name" value="GLUTATHIONE S-TRANSFERASE 1"/>
    <property type="match status" value="1"/>
</dbReference>
<dbReference type="RefSeq" id="WP_058240802.1">
    <property type="nucleotide sequence ID" value="NZ_CYPW01000027.1"/>
</dbReference>
<dbReference type="InterPro" id="IPR004045">
    <property type="entry name" value="Glutathione_S-Trfase_N"/>
</dbReference>
<dbReference type="Gene3D" id="3.40.30.10">
    <property type="entry name" value="Glutaredoxin"/>
    <property type="match status" value="1"/>
</dbReference>
<dbReference type="GO" id="GO:0016853">
    <property type="term" value="F:isomerase activity"/>
    <property type="evidence" value="ECO:0007669"/>
    <property type="project" value="UniProtKB-KW"/>
</dbReference>
<dbReference type="CDD" id="cd03046">
    <property type="entry name" value="GST_N_GTT1_like"/>
    <property type="match status" value="1"/>
</dbReference>
<evidence type="ECO:0000259" key="1">
    <source>
        <dbReference type="PROSITE" id="PS50404"/>
    </source>
</evidence>
<feature type="domain" description="GST N-terminal" evidence="1">
    <location>
        <begin position="1"/>
        <end position="81"/>
    </location>
</feature>
<dbReference type="AlphaFoldDB" id="A0A0P1FFK0"/>
<organism evidence="2 3">
    <name type="scientific">Shimia marina</name>
    <dbReference type="NCBI Taxonomy" id="321267"/>
    <lineage>
        <taxon>Bacteria</taxon>
        <taxon>Pseudomonadati</taxon>
        <taxon>Pseudomonadota</taxon>
        <taxon>Alphaproteobacteria</taxon>
        <taxon>Rhodobacterales</taxon>
        <taxon>Roseobacteraceae</taxon>
    </lineage>
</organism>
<dbReference type="PANTHER" id="PTHR44051">
    <property type="entry name" value="GLUTATHIONE S-TRANSFERASE-RELATED"/>
    <property type="match status" value="1"/>
</dbReference>
<proteinExistence type="predicted"/>
<dbReference type="InterPro" id="IPR036282">
    <property type="entry name" value="Glutathione-S-Trfase_C_sf"/>
</dbReference>
<dbReference type="SFLD" id="SFLDG01150">
    <property type="entry name" value="Main.1:_Beta-like"/>
    <property type="match status" value="1"/>
</dbReference>
<dbReference type="InterPro" id="IPR040079">
    <property type="entry name" value="Glutathione_S-Trfase"/>
</dbReference>
<dbReference type="SFLD" id="SFLDG00358">
    <property type="entry name" value="Main_(cytGST)"/>
    <property type="match status" value="1"/>
</dbReference>
<dbReference type="STRING" id="321267.SHM7688_03123"/>
<dbReference type="SUPFAM" id="SSF47616">
    <property type="entry name" value="GST C-terminal domain-like"/>
    <property type="match status" value="1"/>
</dbReference>
<dbReference type="SFLD" id="SFLDS00019">
    <property type="entry name" value="Glutathione_Transferase_(cytos"/>
    <property type="match status" value="1"/>
</dbReference>
<evidence type="ECO:0000313" key="3">
    <source>
        <dbReference type="Proteomes" id="UP000054823"/>
    </source>
</evidence>
<dbReference type="PROSITE" id="PS50404">
    <property type="entry name" value="GST_NTER"/>
    <property type="match status" value="1"/>
</dbReference>
<keyword evidence="3" id="KW-1185">Reference proteome</keyword>
<gene>
    <name evidence="2" type="ORF">SHM7688_03123</name>
</gene>